<feature type="transmembrane region" description="Helical" evidence="1">
    <location>
        <begin position="6"/>
        <end position="28"/>
    </location>
</feature>
<comment type="caution">
    <text evidence="2">The sequence shown here is derived from an EMBL/GenBank/DDBJ whole genome shotgun (WGS) entry which is preliminary data.</text>
</comment>
<dbReference type="Proteomes" id="UP001138997">
    <property type="component" value="Unassembled WGS sequence"/>
</dbReference>
<dbReference type="RefSeq" id="WP_231438656.1">
    <property type="nucleotide sequence ID" value="NZ_JAJOMB010000001.1"/>
</dbReference>
<name>A0A9X1N7B1_9ACTN</name>
<evidence type="ECO:0000313" key="2">
    <source>
        <dbReference type="EMBL" id="MCD5309737.1"/>
    </source>
</evidence>
<keyword evidence="3" id="KW-1185">Reference proteome</keyword>
<keyword evidence="1" id="KW-0812">Transmembrane</keyword>
<dbReference type="AlphaFoldDB" id="A0A9X1N7B1"/>
<accession>A0A9X1N7B1</accession>
<feature type="transmembrane region" description="Helical" evidence="1">
    <location>
        <begin position="49"/>
        <end position="69"/>
    </location>
</feature>
<reference evidence="2" key="1">
    <citation type="submission" date="2021-11" db="EMBL/GenBank/DDBJ databases">
        <title>Streptomyces corallinus and Kineosporia corallina sp. nov., two new coral-derived marine actinobacteria.</title>
        <authorList>
            <person name="Buangrab K."/>
            <person name="Sutthacheep M."/>
            <person name="Yeemin T."/>
            <person name="Harunari E."/>
            <person name="Igarashi Y."/>
            <person name="Sripreechasak P."/>
            <person name="Kanchanasin P."/>
            <person name="Tanasupawat S."/>
            <person name="Phongsopitanun W."/>
        </authorList>
    </citation>
    <scope>NUCLEOTIDE SEQUENCE</scope>
    <source>
        <strain evidence="2">JCM 31032</strain>
    </source>
</reference>
<evidence type="ECO:0000313" key="3">
    <source>
        <dbReference type="Proteomes" id="UP001138997"/>
    </source>
</evidence>
<gene>
    <name evidence="2" type="ORF">LR394_02430</name>
</gene>
<keyword evidence="1" id="KW-0472">Membrane</keyword>
<protein>
    <submittedName>
        <fullName evidence="2">Uncharacterized protein</fullName>
    </submittedName>
</protein>
<organism evidence="2 3">
    <name type="scientific">Kineosporia babensis</name>
    <dbReference type="NCBI Taxonomy" id="499548"/>
    <lineage>
        <taxon>Bacteria</taxon>
        <taxon>Bacillati</taxon>
        <taxon>Actinomycetota</taxon>
        <taxon>Actinomycetes</taxon>
        <taxon>Kineosporiales</taxon>
        <taxon>Kineosporiaceae</taxon>
        <taxon>Kineosporia</taxon>
    </lineage>
</organism>
<sequence length="70" mass="7709">MYDTDNTMLMVRAVLGGLLILSLGTGLLRRSRQNDPRRFQAQVTVVDRHGTVAFIVTGILAVFLILALLP</sequence>
<keyword evidence="1" id="KW-1133">Transmembrane helix</keyword>
<evidence type="ECO:0000256" key="1">
    <source>
        <dbReference type="SAM" id="Phobius"/>
    </source>
</evidence>
<proteinExistence type="predicted"/>
<dbReference type="EMBL" id="JAJOMB010000001">
    <property type="protein sequence ID" value="MCD5309737.1"/>
    <property type="molecule type" value="Genomic_DNA"/>
</dbReference>